<dbReference type="EMBL" id="OW970315">
    <property type="protein sequence ID" value="CAH6297176.1"/>
    <property type="molecule type" value="Genomic_DNA"/>
</dbReference>
<sequence>MFTESYQNFLIEASLASSSIRGGLTSMNKCTITDKGTFYNSFFQLSIGLERFFKIIYILQFMIDHDLKKPEFKEIKSLGHDIKSLHNAAVEVGRRHLKDTEQLILNDIQVDIINMLSEFGDQSRYYVLNTITNSKKKVPDPLELWNDIIESAFWEYIPPNKREKVVDDAVRIVDKSGKFTYSQYFSLDGYIMSDIDFIVLDWKIKKLSPFLAADIVAILHPYYDILCNLRREIFRIDQAKGSRQQPVPYFEELFSYLLTEHSFARKRKNWLK</sequence>
<accession>A0AAN2K6G4</accession>
<proteinExistence type="predicted"/>
<name>A0AAN2K6G4_ENTAG</name>
<reference evidence="1" key="1">
    <citation type="submission" date="2022-05" db="EMBL/GenBank/DDBJ databases">
        <authorList>
            <person name="Pothier F. J."/>
        </authorList>
    </citation>
    <scope>NUCLEOTIDE SEQUENCE</scope>
    <source>
        <strain evidence="1">DAPP-PG734</strain>
    </source>
</reference>
<organism evidence="1 2">
    <name type="scientific">Enterobacter agglomerans</name>
    <name type="common">Erwinia herbicola</name>
    <name type="synonym">Pantoea agglomerans</name>
    <dbReference type="NCBI Taxonomy" id="549"/>
    <lineage>
        <taxon>Bacteria</taxon>
        <taxon>Pseudomonadati</taxon>
        <taxon>Pseudomonadota</taxon>
        <taxon>Gammaproteobacteria</taxon>
        <taxon>Enterobacterales</taxon>
        <taxon>Erwiniaceae</taxon>
        <taxon>Pantoea</taxon>
        <taxon>Pantoea agglomerans group</taxon>
    </lineage>
</organism>
<protein>
    <submittedName>
        <fullName evidence="1">Uncharacterized protein</fullName>
    </submittedName>
</protein>
<dbReference type="Proteomes" id="UP001158961">
    <property type="component" value="Chromosome"/>
</dbReference>
<evidence type="ECO:0000313" key="1">
    <source>
        <dbReference type="EMBL" id="CAH6297176.1"/>
    </source>
</evidence>
<evidence type="ECO:0000313" key="2">
    <source>
        <dbReference type="Proteomes" id="UP001158961"/>
    </source>
</evidence>
<dbReference type="RefSeq" id="WP_031592920.1">
    <property type="nucleotide sequence ID" value="NZ_JNVA01000040.1"/>
</dbReference>
<dbReference type="AlphaFoldDB" id="A0AAN2K6G4"/>
<gene>
    <name evidence="1" type="ORF">DAPPPG734_11845</name>
</gene>